<feature type="non-terminal residue" evidence="1">
    <location>
        <position position="1"/>
    </location>
</feature>
<protein>
    <submittedName>
        <fullName evidence="1">Uncharacterized protein</fullName>
    </submittedName>
</protein>
<name>A0AA39EWW1_9HYME</name>
<keyword evidence="2" id="KW-1185">Reference proteome</keyword>
<dbReference type="Proteomes" id="UP001168990">
    <property type="component" value="Unassembled WGS sequence"/>
</dbReference>
<dbReference type="AlphaFoldDB" id="A0AA39EWW1"/>
<proteinExistence type="predicted"/>
<reference evidence="1" key="2">
    <citation type="submission" date="2023-03" db="EMBL/GenBank/DDBJ databases">
        <authorList>
            <person name="Inwood S.N."/>
            <person name="Skelly J.G."/>
            <person name="Guhlin J."/>
            <person name="Harrop T.W.R."/>
            <person name="Goldson S.G."/>
            <person name="Dearden P.K."/>
        </authorList>
    </citation>
    <scope>NUCLEOTIDE SEQUENCE</scope>
    <source>
        <strain evidence="1">Irish</strain>
        <tissue evidence="1">Whole body</tissue>
    </source>
</reference>
<comment type="caution">
    <text evidence="1">The sequence shown here is derived from an EMBL/GenBank/DDBJ whole genome shotgun (WGS) entry which is preliminary data.</text>
</comment>
<dbReference type="EMBL" id="JAQQBS010001858">
    <property type="protein sequence ID" value="KAK0156960.1"/>
    <property type="molecule type" value="Genomic_DNA"/>
</dbReference>
<evidence type="ECO:0000313" key="2">
    <source>
        <dbReference type="Proteomes" id="UP001168990"/>
    </source>
</evidence>
<organism evidence="1 2">
    <name type="scientific">Microctonus aethiopoides</name>
    <dbReference type="NCBI Taxonomy" id="144406"/>
    <lineage>
        <taxon>Eukaryota</taxon>
        <taxon>Metazoa</taxon>
        <taxon>Ecdysozoa</taxon>
        <taxon>Arthropoda</taxon>
        <taxon>Hexapoda</taxon>
        <taxon>Insecta</taxon>
        <taxon>Pterygota</taxon>
        <taxon>Neoptera</taxon>
        <taxon>Endopterygota</taxon>
        <taxon>Hymenoptera</taxon>
        <taxon>Apocrita</taxon>
        <taxon>Ichneumonoidea</taxon>
        <taxon>Braconidae</taxon>
        <taxon>Euphorinae</taxon>
        <taxon>Microctonus</taxon>
    </lineage>
</organism>
<accession>A0AA39EWW1</accession>
<sequence>AYNWLTIDEQKKIVEGKRATDKQLFSALLDLDPLKNHLSLLMRKKIVDAKIKYDLIVSTYQKYNYLGIKNLLGKDENSKVKVTESKAVVQDICNFFEGKPKTKSNTAKKITEK</sequence>
<reference evidence="1" key="1">
    <citation type="journal article" date="2023" name="bioRxiv">
        <title>Scaffold-level genome assemblies of two parasitoid biocontrol wasps reveal the parthenogenesis mechanism and an associated novel virus.</title>
        <authorList>
            <person name="Inwood S."/>
            <person name="Skelly J."/>
            <person name="Guhlin J."/>
            <person name="Harrop T."/>
            <person name="Goldson S."/>
            <person name="Dearden P."/>
        </authorList>
    </citation>
    <scope>NUCLEOTIDE SEQUENCE</scope>
    <source>
        <strain evidence="1">Irish</strain>
        <tissue evidence="1">Whole body</tissue>
    </source>
</reference>
<evidence type="ECO:0000313" key="1">
    <source>
        <dbReference type="EMBL" id="KAK0156960.1"/>
    </source>
</evidence>
<gene>
    <name evidence="1" type="ORF">PV328_012076</name>
</gene>